<gene>
    <name evidence="4" type="ORF">SAMN04487908_11162</name>
</gene>
<dbReference type="EMBL" id="FQYV01000011">
    <property type="protein sequence ID" value="SHJ20362.1"/>
    <property type="molecule type" value="Genomic_DNA"/>
</dbReference>
<feature type="domain" description="DUF5017" evidence="2">
    <location>
        <begin position="360"/>
        <end position="450"/>
    </location>
</feature>
<feature type="signal peptide" evidence="1">
    <location>
        <begin position="1"/>
        <end position="26"/>
    </location>
</feature>
<dbReference type="RefSeq" id="WP_083540709.1">
    <property type="nucleotide sequence ID" value="NZ_FNNS01000012.1"/>
</dbReference>
<proteinExistence type="predicted"/>
<evidence type="ECO:0000313" key="5">
    <source>
        <dbReference type="Proteomes" id="UP000184172"/>
    </source>
</evidence>
<sequence length="458" mass="49203">MKKLKNIKLLSFLFFLGMIATSCVHDDDFSVPEIIVEEPNVNVNTSIASVKAMYDGFNPVKIEAGDGSTNEMYLEAYVISSDESGNIYKQLFVQDSPENPTAGVSISTNATDLYAKLEPGRKIYLRVDGLYIGEYAGLPTIGVQQGDEIGRIGVEDFEERILRSTVSEELVPRVMSISEASNPARLSTLVKFEDVQFPNGLAGVEAYGNLDNNFGVNRPIEDCNGSVIMMRTSGYSDFKNMTLPSGNGSVTAILSIFNSDIQLFLRNTDDVQMNGERCGGGDGPGDALALPFSQDFEGQASGTGSAVSIEGWTNVNVNGGTRVWEVREFDGNKYAQTSAFSSNENPYETWLVTPGLILPEGTSPKLSFGTKDGFNNGNALTIKISTDFTGDVTAATWSPLNATISTGNTSGYGDSFVPSGDIDLSAYAGQVVYVAYHYVGASNGTTTTYQIDNVSVVE</sequence>
<evidence type="ECO:0000313" key="4">
    <source>
        <dbReference type="EMBL" id="SHJ20362.1"/>
    </source>
</evidence>
<keyword evidence="5" id="KW-1185">Reference proteome</keyword>
<evidence type="ECO:0008006" key="6">
    <source>
        <dbReference type="Google" id="ProtNLM"/>
    </source>
</evidence>
<evidence type="ECO:0000256" key="1">
    <source>
        <dbReference type="SAM" id="SignalP"/>
    </source>
</evidence>
<keyword evidence="1" id="KW-0732">Signal</keyword>
<dbReference type="Gene3D" id="2.60.120.200">
    <property type="match status" value="1"/>
</dbReference>
<dbReference type="Proteomes" id="UP000184172">
    <property type="component" value="Unassembled WGS sequence"/>
</dbReference>
<accession>A0A1M6HDV9</accession>
<dbReference type="PROSITE" id="PS51257">
    <property type="entry name" value="PROKAR_LIPOPROTEIN"/>
    <property type="match status" value="1"/>
</dbReference>
<dbReference type="Pfam" id="PF18942">
    <property type="entry name" value="DUF5689"/>
    <property type="match status" value="1"/>
</dbReference>
<protein>
    <recommendedName>
        <fullName evidence="6">DUF5689 domain-containing protein</fullName>
    </recommendedName>
</protein>
<name>A0A1M6HDV9_9FLAO</name>
<reference evidence="5" key="1">
    <citation type="submission" date="2016-11" db="EMBL/GenBank/DDBJ databases">
        <authorList>
            <person name="Varghese N."/>
            <person name="Submissions S."/>
        </authorList>
    </citation>
    <scope>NUCLEOTIDE SEQUENCE [LARGE SCALE GENOMIC DNA]</scope>
    <source>
        <strain evidence="5">DSM 26349</strain>
    </source>
</reference>
<dbReference type="Pfam" id="PF16409">
    <property type="entry name" value="DUF5017"/>
    <property type="match status" value="1"/>
</dbReference>
<organism evidence="4 5">
    <name type="scientific">Aequorivita viscosa</name>
    <dbReference type="NCBI Taxonomy" id="797419"/>
    <lineage>
        <taxon>Bacteria</taxon>
        <taxon>Pseudomonadati</taxon>
        <taxon>Bacteroidota</taxon>
        <taxon>Flavobacteriia</taxon>
        <taxon>Flavobacteriales</taxon>
        <taxon>Flavobacteriaceae</taxon>
        <taxon>Aequorivita</taxon>
    </lineage>
</organism>
<dbReference type="STRING" id="797419.SAMN05216556_11263"/>
<dbReference type="AlphaFoldDB" id="A0A1M6HDV9"/>
<feature type="chain" id="PRO_5009918062" description="DUF5689 domain-containing protein" evidence="1">
    <location>
        <begin position="27"/>
        <end position="458"/>
    </location>
</feature>
<evidence type="ECO:0000259" key="2">
    <source>
        <dbReference type="Pfam" id="PF16409"/>
    </source>
</evidence>
<dbReference type="NCBIfam" id="NF038128">
    <property type="entry name" value="choice_anch_J"/>
    <property type="match status" value="1"/>
</dbReference>
<feature type="domain" description="DUF5689" evidence="3">
    <location>
        <begin position="44"/>
        <end position="271"/>
    </location>
</feature>
<dbReference type="OrthoDB" id="1492759at2"/>
<dbReference type="InterPro" id="IPR032185">
    <property type="entry name" value="DUF5017"/>
</dbReference>
<evidence type="ECO:0000259" key="3">
    <source>
        <dbReference type="Pfam" id="PF18942"/>
    </source>
</evidence>
<dbReference type="InterPro" id="IPR043744">
    <property type="entry name" value="DUF5689"/>
</dbReference>